<dbReference type="PANTHER" id="PTHR35798">
    <property type="entry name" value="CELL DIVISION PROTEIN SEPF"/>
    <property type="match status" value="1"/>
</dbReference>
<evidence type="ECO:0000256" key="5">
    <source>
        <dbReference type="HAMAP-Rule" id="MF_01197"/>
    </source>
</evidence>
<comment type="function">
    <text evidence="4 5">Cell division protein that is part of the divisome complex and is recruited early to the Z-ring. Probably stimulates Z-ring formation, perhaps through the cross-linking of FtsZ protofilaments. Its function overlaps with FtsA.</text>
</comment>
<dbReference type="GO" id="GO:0043093">
    <property type="term" value="P:FtsZ-dependent cytokinesis"/>
    <property type="evidence" value="ECO:0007669"/>
    <property type="project" value="UniProtKB-UniRule"/>
</dbReference>
<dbReference type="InterPro" id="IPR007561">
    <property type="entry name" value="Cell_div_SepF/SepF-rel"/>
</dbReference>
<keyword evidence="3 5" id="KW-0131">Cell cycle</keyword>
<feature type="region of interest" description="Disordered" evidence="6">
    <location>
        <begin position="62"/>
        <end position="105"/>
    </location>
</feature>
<evidence type="ECO:0000256" key="2">
    <source>
        <dbReference type="ARBA" id="ARBA00023210"/>
    </source>
</evidence>
<keyword evidence="2 5" id="KW-0717">Septation</keyword>
<evidence type="ECO:0000313" key="7">
    <source>
        <dbReference type="EMBL" id="AWH95176.1"/>
    </source>
</evidence>
<dbReference type="KEGG" id="dpc:A6048_06415"/>
<name>A0AAD0JTK5_9ACTN</name>
<organism evidence="7 8">
    <name type="scientific">Dietzia psychralcaliphila</name>
    <dbReference type="NCBI Taxonomy" id="139021"/>
    <lineage>
        <taxon>Bacteria</taxon>
        <taxon>Bacillati</taxon>
        <taxon>Actinomycetota</taxon>
        <taxon>Actinomycetes</taxon>
        <taxon>Mycobacteriales</taxon>
        <taxon>Dietziaceae</taxon>
        <taxon>Dietzia</taxon>
    </lineage>
</organism>
<keyword evidence="8" id="KW-1185">Reference proteome</keyword>
<gene>
    <name evidence="5" type="primary">sepF</name>
    <name evidence="7" type="ORF">A6048_06415</name>
</gene>
<comment type="similarity">
    <text evidence="5">Belongs to the SepF family.</text>
</comment>
<evidence type="ECO:0000256" key="1">
    <source>
        <dbReference type="ARBA" id="ARBA00022618"/>
    </source>
</evidence>
<evidence type="ECO:0000256" key="6">
    <source>
        <dbReference type="SAM" id="MobiDB-lite"/>
    </source>
</evidence>
<dbReference type="AlphaFoldDB" id="A0AAD0JTK5"/>
<dbReference type="GO" id="GO:0000917">
    <property type="term" value="P:division septum assembly"/>
    <property type="evidence" value="ECO:0007669"/>
    <property type="project" value="UniProtKB-KW"/>
</dbReference>
<protein>
    <recommendedName>
        <fullName evidence="5">Cell division protein SepF</fullName>
    </recommendedName>
</protein>
<sequence length="232" mass="25696">MSAIARFKEYFGMAPVAAYEDEYLDDYDRPVHHDIRGSRALHETDDLGPVARDRREDYGYAADRYGDEASPRPRLADLDPVEDHVPDRRQRGGLDEPAPRPRRYHAAEAGARASLRGVPVSRGAVALAPEEDFVEDGLVTLPETVVERPRGFGDGKSLGEHFRAGRAVVLDLSTMASGDARRMVDFAAGLVFGLDGRMEKVSDRERTFLLQPAGMDLTEAEIRDAVNGAFRR</sequence>
<dbReference type="InterPro" id="IPR038594">
    <property type="entry name" value="SepF-like_sf"/>
</dbReference>
<dbReference type="HAMAP" id="MF_01197">
    <property type="entry name" value="SepF"/>
    <property type="match status" value="1"/>
</dbReference>
<reference evidence="7 8" key="1">
    <citation type="submission" date="2016-04" db="EMBL/GenBank/DDBJ databases">
        <title>Complete genome sequence of the haloalkaliphilic hydrocarbon-degrading bacterium Dietzia psychralcaliphila ILA-1T, isolated from a drain of a fish product-processing plant.</title>
        <authorList>
            <person name="Zhao J."/>
            <person name="Hu B."/>
            <person name="Geng S."/>
            <person name="Nie Y."/>
            <person name="Tang Y."/>
        </authorList>
    </citation>
    <scope>NUCLEOTIDE SEQUENCE [LARGE SCALE GENOMIC DNA]</scope>
    <source>
        <strain evidence="7 8">ILA-1</strain>
    </source>
</reference>
<evidence type="ECO:0000313" key="8">
    <source>
        <dbReference type="Proteomes" id="UP000244903"/>
    </source>
</evidence>
<dbReference type="Pfam" id="PF04472">
    <property type="entry name" value="SepF"/>
    <property type="match status" value="1"/>
</dbReference>
<evidence type="ECO:0000256" key="4">
    <source>
        <dbReference type="ARBA" id="ARBA00044936"/>
    </source>
</evidence>
<accession>A0AAD0JTK5</accession>
<proteinExistence type="inferred from homology"/>
<comment type="subcellular location">
    <subcellularLocation>
        <location evidence="5">Cytoplasm</location>
    </subcellularLocation>
    <text evidence="5">Localizes to the division site, in a FtsZ-dependent manner.</text>
</comment>
<feature type="compositionally biased region" description="Basic and acidic residues" evidence="6">
    <location>
        <begin position="62"/>
        <end position="99"/>
    </location>
</feature>
<keyword evidence="1 5" id="KW-0132">Cell division</keyword>
<comment type="subunit">
    <text evidence="5">Homodimer. Interacts with FtsZ.</text>
</comment>
<dbReference type="InterPro" id="IPR023052">
    <property type="entry name" value="Cell_div_SepF"/>
</dbReference>
<dbReference type="GO" id="GO:0005737">
    <property type="term" value="C:cytoplasm"/>
    <property type="evidence" value="ECO:0007669"/>
    <property type="project" value="UniProtKB-SubCell"/>
</dbReference>
<dbReference type="Gene3D" id="3.30.110.150">
    <property type="entry name" value="SepF-like protein"/>
    <property type="match status" value="1"/>
</dbReference>
<keyword evidence="5" id="KW-0963">Cytoplasm</keyword>
<evidence type="ECO:0000256" key="3">
    <source>
        <dbReference type="ARBA" id="ARBA00023306"/>
    </source>
</evidence>
<dbReference type="PANTHER" id="PTHR35798:SF1">
    <property type="entry name" value="CELL DIVISION PROTEIN SEPF"/>
    <property type="match status" value="1"/>
</dbReference>
<dbReference type="RefSeq" id="WP_107748310.1">
    <property type="nucleotide sequence ID" value="NZ_CP015453.1"/>
</dbReference>
<dbReference type="Proteomes" id="UP000244903">
    <property type="component" value="Chromosome"/>
</dbReference>
<dbReference type="EMBL" id="CP015453">
    <property type="protein sequence ID" value="AWH95176.1"/>
    <property type="molecule type" value="Genomic_DNA"/>
</dbReference>